<dbReference type="AlphaFoldDB" id="A0A132NQR3"/>
<dbReference type="Proteomes" id="UP000070089">
    <property type="component" value="Unassembled WGS sequence"/>
</dbReference>
<evidence type="ECO:0000313" key="3">
    <source>
        <dbReference type="EMBL" id="KWX12473.1"/>
    </source>
</evidence>
<dbReference type="VEuPathDB" id="GiardiaDB:QR46_3572"/>
<accession>A0A132NQR3</accession>
<organism evidence="3 4">
    <name type="scientific">Giardia duodenalis assemblage B</name>
    <dbReference type="NCBI Taxonomy" id="1394984"/>
    <lineage>
        <taxon>Eukaryota</taxon>
        <taxon>Metamonada</taxon>
        <taxon>Diplomonadida</taxon>
        <taxon>Hexamitidae</taxon>
        <taxon>Giardiinae</taxon>
        <taxon>Giardia</taxon>
    </lineage>
</organism>
<feature type="compositionally biased region" description="Polar residues" evidence="1">
    <location>
        <begin position="575"/>
        <end position="587"/>
    </location>
</feature>
<sequence length="587" mass="64710">MSFVLEIVPRNRATCKAAFSTTAIVQLNLSDYGETIVQTLSNFSFLDTKQIRLTCNPSSLQSCKLAMLASSSASFSIESATHITSAVISDMLLDKYDYYSCFANKDCSIQYTKSLEESMTQLCAHISWNQTCPYLSTNQIVKSTLIVHFDDGSVSRDDEYPLPVEAMLPSRQTYCTTLDENDKTIADHVNSYFDDDWLTGTLSLQLIVNNVETHIDVGLSSLRTTYMEDCMQEFKVVISPASIFTIMKGYGTVNGHSCSIPTNTKQVVLGAIIRDSVTGEFIVSERTFSSFSYTSTVSIPFMCGTGYHRTTSSIDCRNFFADLSSANLSTLNGYMRISFYDSIDTSGTGMIRSTFYYETYSRGCYSGAVVIVEPTVLSLQLSESGADDCSIPTVEQAAIWQGADLTNTTSTQLSEIGTLVYTIAAEIYTNSSMLLLMGRLVKQASFSRGTETLSFSCATDWRPSSDAEYSGKSCQDVLAELWKRKETALVGLTIDGVTNTSIHSGFVPSTTIQSKDYSTTYIITFSFAAAFAVALNTIAIILWTRLRNDVKALNLMMRAQRRKNNQHEEGGKSTILGSNEDFTASKH</sequence>
<protein>
    <submittedName>
        <fullName evidence="3">Uncharacterized protein</fullName>
    </submittedName>
</protein>
<keyword evidence="2" id="KW-0812">Transmembrane</keyword>
<feature type="region of interest" description="Disordered" evidence="1">
    <location>
        <begin position="562"/>
        <end position="587"/>
    </location>
</feature>
<evidence type="ECO:0000313" key="4">
    <source>
        <dbReference type="Proteomes" id="UP000070089"/>
    </source>
</evidence>
<dbReference type="EMBL" id="JXTI01000116">
    <property type="protein sequence ID" value="KWX12473.1"/>
    <property type="molecule type" value="Genomic_DNA"/>
</dbReference>
<dbReference type="OrthoDB" id="4405280at2759"/>
<feature type="transmembrane region" description="Helical" evidence="2">
    <location>
        <begin position="521"/>
        <end position="543"/>
    </location>
</feature>
<comment type="caution">
    <text evidence="3">The sequence shown here is derived from an EMBL/GenBank/DDBJ whole genome shotgun (WGS) entry which is preliminary data.</text>
</comment>
<proteinExistence type="predicted"/>
<keyword evidence="2" id="KW-1133">Transmembrane helix</keyword>
<evidence type="ECO:0000256" key="2">
    <source>
        <dbReference type="SAM" id="Phobius"/>
    </source>
</evidence>
<reference evidence="3 4" key="1">
    <citation type="journal article" date="2015" name="Mol. Biochem. Parasitol.">
        <title>Identification of polymorphic genes for use in assemblage B genotyping assays through comparative genomics of multiple assemblage B Giardia duodenalis isolates.</title>
        <authorList>
            <person name="Wielinga C."/>
            <person name="Thompson R.C."/>
            <person name="Monis P."/>
            <person name="Ryan U."/>
        </authorList>
    </citation>
    <scope>NUCLEOTIDE SEQUENCE [LARGE SCALE GENOMIC DNA]</scope>
    <source>
        <strain evidence="3 4">BAH15c1</strain>
    </source>
</reference>
<keyword evidence="2" id="KW-0472">Membrane</keyword>
<gene>
    <name evidence="3" type="ORF">QR46_3572</name>
</gene>
<name>A0A132NQR3_GIAIN</name>
<evidence type="ECO:0000256" key="1">
    <source>
        <dbReference type="SAM" id="MobiDB-lite"/>
    </source>
</evidence>